<protein>
    <submittedName>
        <fullName evidence="1">Nucleoside/nucleotide kinase family protein</fullName>
    </submittedName>
</protein>
<dbReference type="Gene3D" id="3.40.50.300">
    <property type="entry name" value="P-loop containing nucleotide triphosphate hydrolases"/>
    <property type="match status" value="2"/>
</dbReference>
<dbReference type="GO" id="GO:0016301">
    <property type="term" value="F:kinase activity"/>
    <property type="evidence" value="ECO:0007669"/>
    <property type="project" value="UniProtKB-KW"/>
</dbReference>
<reference evidence="1 2" key="1">
    <citation type="submission" date="2023-08" db="EMBL/GenBank/DDBJ databases">
        <authorList>
            <person name="Roldan D.M."/>
            <person name="Menes R.J."/>
        </authorList>
    </citation>
    <scope>NUCLEOTIDE SEQUENCE [LARGE SCALE GENOMIC DNA]</scope>
    <source>
        <strain evidence="1 2">CCM 2812</strain>
    </source>
</reference>
<sequence>MTPGPTPHPLDPAIVARARALAQPGQRRLLGLVGPPGAGKSTLAAALLAALGELAVAVPMDGYHLAQVELERLGRAGRKGAPDTFDSAGYVALLRRLRTPVAGETVYAPDFRREIEEPVAGAIGVAPDVPLVITEGNYLLLDAAQAPGTHWPGVRALLDEVWYLDVDDGLRNGRLVSRHEQHGRSPEAARAWVAGTDEPNARLIAATRERAHWQVRWG</sequence>
<dbReference type="PANTHER" id="PTHR10285">
    <property type="entry name" value="URIDINE KINASE"/>
    <property type="match status" value="1"/>
</dbReference>
<dbReference type="RefSeq" id="WP_305751382.1">
    <property type="nucleotide sequence ID" value="NZ_JAUZEE010000016.1"/>
</dbReference>
<name>A0ABT9G8N2_LEPDI</name>
<dbReference type="SUPFAM" id="SSF52540">
    <property type="entry name" value="P-loop containing nucleoside triphosphate hydrolases"/>
    <property type="match status" value="1"/>
</dbReference>
<dbReference type="EMBL" id="JAUZEE010000016">
    <property type="protein sequence ID" value="MDP4302843.1"/>
    <property type="molecule type" value="Genomic_DNA"/>
</dbReference>
<gene>
    <name evidence="1" type="ORF">Q8X39_19565</name>
</gene>
<keyword evidence="1" id="KW-0808">Transferase</keyword>
<organism evidence="1 2">
    <name type="scientific">Leptothrix discophora</name>
    <dbReference type="NCBI Taxonomy" id="89"/>
    <lineage>
        <taxon>Bacteria</taxon>
        <taxon>Pseudomonadati</taxon>
        <taxon>Pseudomonadota</taxon>
        <taxon>Betaproteobacteria</taxon>
        <taxon>Burkholderiales</taxon>
        <taxon>Sphaerotilaceae</taxon>
        <taxon>Leptothrix</taxon>
    </lineage>
</organism>
<comment type="caution">
    <text evidence="1">The sequence shown here is derived from an EMBL/GenBank/DDBJ whole genome shotgun (WGS) entry which is preliminary data.</text>
</comment>
<accession>A0ABT9G8N2</accession>
<keyword evidence="2" id="KW-1185">Reference proteome</keyword>
<evidence type="ECO:0000313" key="2">
    <source>
        <dbReference type="Proteomes" id="UP001235760"/>
    </source>
</evidence>
<dbReference type="InterPro" id="IPR027417">
    <property type="entry name" value="P-loop_NTPase"/>
</dbReference>
<proteinExistence type="predicted"/>
<evidence type="ECO:0000313" key="1">
    <source>
        <dbReference type="EMBL" id="MDP4302843.1"/>
    </source>
</evidence>
<dbReference type="NCBIfam" id="NF006743">
    <property type="entry name" value="PRK09270.1-2"/>
    <property type="match status" value="1"/>
</dbReference>
<keyword evidence="1" id="KW-0418">Kinase</keyword>
<dbReference type="Proteomes" id="UP001235760">
    <property type="component" value="Unassembled WGS sequence"/>
</dbReference>